<evidence type="ECO:0000313" key="3">
    <source>
        <dbReference type="Proteomes" id="UP000017836"/>
    </source>
</evidence>
<dbReference type="STRING" id="13333.U5DCG8"/>
<feature type="region of interest" description="Disordered" evidence="1">
    <location>
        <begin position="36"/>
        <end position="70"/>
    </location>
</feature>
<dbReference type="AlphaFoldDB" id="U5DCG8"/>
<feature type="compositionally biased region" description="Polar residues" evidence="1">
    <location>
        <begin position="39"/>
        <end position="49"/>
    </location>
</feature>
<dbReference type="eggNOG" id="KOG0017">
    <property type="taxonomic scope" value="Eukaryota"/>
</dbReference>
<organism evidence="2 3">
    <name type="scientific">Amborella trichopoda</name>
    <dbReference type="NCBI Taxonomy" id="13333"/>
    <lineage>
        <taxon>Eukaryota</taxon>
        <taxon>Viridiplantae</taxon>
        <taxon>Streptophyta</taxon>
        <taxon>Embryophyta</taxon>
        <taxon>Tracheophyta</taxon>
        <taxon>Spermatophyta</taxon>
        <taxon>Magnoliopsida</taxon>
        <taxon>Amborellales</taxon>
        <taxon>Amborellaceae</taxon>
        <taxon>Amborella</taxon>
    </lineage>
</organism>
<sequence>MEGLKLWAEQEIQHQGVQHLTSAMTMAELLVEYKRNDPSKQCPSKSGQAHSGGDPERTFKEGLNRPSYNRDNCPKRKALNALAAKLDEQEEEDSLETQMGSIQLLNTVKAEIKKPKQTRKGLMYMEAKINGKPTKAMSDTSATHNFASIEEAQWLGLQVTKEPCWTKTVNSNTKSIHGVTNEIDMNIGYWRGKIDLSIVPLETFRLS</sequence>
<dbReference type="Gramene" id="ERN18088">
    <property type="protein sequence ID" value="ERN18088"/>
    <property type="gene ID" value="AMTR_s00046p00226620"/>
</dbReference>
<dbReference type="EMBL" id="KI392290">
    <property type="protein sequence ID" value="ERN18088.1"/>
    <property type="molecule type" value="Genomic_DNA"/>
</dbReference>
<dbReference type="Proteomes" id="UP000017836">
    <property type="component" value="Unassembled WGS sequence"/>
</dbReference>
<dbReference type="InterPro" id="IPR021109">
    <property type="entry name" value="Peptidase_aspartic_dom_sf"/>
</dbReference>
<dbReference type="Gene3D" id="2.40.70.10">
    <property type="entry name" value="Acid Proteases"/>
    <property type="match status" value="1"/>
</dbReference>
<proteinExistence type="predicted"/>
<protein>
    <submittedName>
        <fullName evidence="2">Uncharacterized protein</fullName>
    </submittedName>
</protein>
<dbReference type="CDD" id="cd00303">
    <property type="entry name" value="retropepsin_like"/>
    <property type="match status" value="1"/>
</dbReference>
<dbReference type="HOGENOM" id="CLU_1327948_0_0_1"/>
<dbReference type="OMA" id="SHIWEAS"/>
<dbReference type="SUPFAM" id="SSF50630">
    <property type="entry name" value="Acid proteases"/>
    <property type="match status" value="1"/>
</dbReference>
<gene>
    <name evidence="2" type="ORF">AMTR_s00046p00226620</name>
</gene>
<feature type="compositionally biased region" description="Basic and acidic residues" evidence="1">
    <location>
        <begin position="53"/>
        <end position="63"/>
    </location>
</feature>
<dbReference type="PANTHER" id="PTHR12917:SF18">
    <property type="entry name" value="DNA DAMAGE-INDUCIBLE PROTEIN 1-LIKE"/>
    <property type="match status" value="1"/>
</dbReference>
<keyword evidence="3" id="KW-1185">Reference proteome</keyword>
<reference evidence="3" key="1">
    <citation type="journal article" date="2013" name="Science">
        <title>The Amborella genome and the evolution of flowering plants.</title>
        <authorList>
            <consortium name="Amborella Genome Project"/>
        </authorList>
    </citation>
    <scope>NUCLEOTIDE SEQUENCE [LARGE SCALE GENOMIC DNA]</scope>
</reference>
<accession>U5DCG8</accession>
<dbReference type="Pfam" id="PF13975">
    <property type="entry name" value="gag-asp_proteas"/>
    <property type="match status" value="1"/>
</dbReference>
<evidence type="ECO:0000256" key="1">
    <source>
        <dbReference type="SAM" id="MobiDB-lite"/>
    </source>
</evidence>
<name>U5DCG8_AMBTC</name>
<evidence type="ECO:0000313" key="2">
    <source>
        <dbReference type="EMBL" id="ERN18088.1"/>
    </source>
</evidence>
<dbReference type="PANTHER" id="PTHR12917">
    <property type="entry name" value="ASPARTYL PROTEASE DDI-RELATED"/>
    <property type="match status" value="1"/>
</dbReference>